<dbReference type="SUPFAM" id="SSF52540">
    <property type="entry name" value="P-loop containing nucleoside triphosphate hydrolases"/>
    <property type="match status" value="1"/>
</dbReference>
<dbReference type="STRING" id="1245469.S58_14620"/>
<dbReference type="eggNOG" id="COG3284">
    <property type="taxonomic scope" value="Bacteria"/>
</dbReference>
<dbReference type="InterPro" id="IPR029016">
    <property type="entry name" value="GAF-like_dom_sf"/>
</dbReference>
<keyword evidence="6" id="KW-0010">Activator</keyword>
<evidence type="ECO:0000256" key="3">
    <source>
        <dbReference type="ARBA" id="ARBA00023012"/>
    </source>
</evidence>
<dbReference type="InterPro" id="IPR025943">
    <property type="entry name" value="Sigma_54_int_dom_ATP-bd_2"/>
</dbReference>
<dbReference type="InterPro" id="IPR002197">
    <property type="entry name" value="HTH_Fis"/>
</dbReference>
<dbReference type="HOGENOM" id="CLU_000445_8_12_5"/>
<accession>M4ZMK9</accession>
<dbReference type="SUPFAM" id="SSF46689">
    <property type="entry name" value="Homeodomain-like"/>
    <property type="match status" value="1"/>
</dbReference>
<organism evidence="9 10">
    <name type="scientific">Bradyrhizobium oligotrophicum S58</name>
    <dbReference type="NCBI Taxonomy" id="1245469"/>
    <lineage>
        <taxon>Bacteria</taxon>
        <taxon>Pseudomonadati</taxon>
        <taxon>Pseudomonadota</taxon>
        <taxon>Alphaproteobacteria</taxon>
        <taxon>Hyphomicrobiales</taxon>
        <taxon>Nitrobacteraceae</taxon>
        <taxon>Bradyrhizobium</taxon>
    </lineage>
</organism>
<dbReference type="OrthoDB" id="9762726at2"/>
<evidence type="ECO:0000256" key="1">
    <source>
        <dbReference type="ARBA" id="ARBA00022741"/>
    </source>
</evidence>
<gene>
    <name evidence="9" type="ORF">S58_14620</name>
</gene>
<keyword evidence="5" id="KW-0238">DNA-binding</keyword>
<dbReference type="PANTHER" id="PTHR32071">
    <property type="entry name" value="TRANSCRIPTIONAL REGULATORY PROTEIN"/>
    <property type="match status" value="1"/>
</dbReference>
<dbReference type="InterPro" id="IPR027417">
    <property type="entry name" value="P-loop_NTPase"/>
</dbReference>
<dbReference type="InterPro" id="IPR002078">
    <property type="entry name" value="Sigma_54_int"/>
</dbReference>
<dbReference type="Gene3D" id="1.10.10.60">
    <property type="entry name" value="Homeodomain-like"/>
    <property type="match status" value="1"/>
</dbReference>
<dbReference type="RefSeq" id="WP_015664601.1">
    <property type="nucleotide sequence ID" value="NC_020453.1"/>
</dbReference>
<dbReference type="Gene3D" id="1.10.8.60">
    <property type="match status" value="1"/>
</dbReference>
<dbReference type="Gene3D" id="3.40.50.300">
    <property type="entry name" value="P-loop containing nucleotide triphosphate hydrolases"/>
    <property type="match status" value="1"/>
</dbReference>
<dbReference type="GO" id="GO:0043565">
    <property type="term" value="F:sequence-specific DNA binding"/>
    <property type="evidence" value="ECO:0007669"/>
    <property type="project" value="InterPro"/>
</dbReference>
<protein>
    <submittedName>
        <fullName evidence="9">Sigma-54-dependent transcriptional regulator HTH Fis-type family</fullName>
    </submittedName>
</protein>
<dbReference type="GeneID" id="301815403"/>
<evidence type="ECO:0000313" key="10">
    <source>
        <dbReference type="Proteomes" id="UP000011841"/>
    </source>
</evidence>
<sequence length="626" mass="68008">MLPASRRVDGAWMKLDDHGHLPADVLSADIYDSWMRCIGLGLDALRPPSPEFVDAAVLRQEQQRCSLVRGLALAEMHTLHQQIAGSNFMIAFATAEGLLLDIISDSSFSCASDAACIRAGAIWTETICGTNGLGTAAYLKRPIVVHGREHFFARYNNLTCVAAPIFAPDGEVAGILDASSDCMSRQAHTQALVAMAATQIENGLFREQHRGNILIAFHNRGEYLHTLSAGLLAVDNDGQILAANRAARVLLHGLPASAGRRFGDVFRARFSDFVDEGRRNERQRLEDDVGSQFVATIENTRQFPMTHRLPAPRPAPPKPTATTFVSADSRIAAIVQRVAVAAARKMPILIRGETGTGKEQMARHAHAASRRTGSFVAVNCAALPDSLIEAELFGYTEGAFTGARKGGSVGLFKEADGGTLFLDEIGDMPVTLQAVLLRFLDDWTVRPVGGSKREVDVLLVSATNADLDDAIARGRFRSDLLFRLNTLEVTLLPLRERTDFAELARHLMQKIDPSIGLSEAAIARLAQRDWDGNIRELRNVLARLSLHETGPVIDAAAVSSLIAPGRPERAPTKATADDRAPADLHEIQRAHVLNTYSETGHNISKTARRLGISRNTVYRALRGKPG</sequence>
<name>M4ZMK9_9BRAD</name>
<dbReference type="FunFam" id="3.40.50.300:FF:000006">
    <property type="entry name" value="DNA-binding transcriptional regulator NtrC"/>
    <property type="match status" value="1"/>
</dbReference>
<dbReference type="EMBL" id="AP012603">
    <property type="protein sequence ID" value="BAM87470.1"/>
    <property type="molecule type" value="Genomic_DNA"/>
</dbReference>
<dbReference type="AlphaFoldDB" id="M4ZMK9"/>
<dbReference type="Pfam" id="PF01590">
    <property type="entry name" value="GAF"/>
    <property type="match status" value="1"/>
</dbReference>
<evidence type="ECO:0000256" key="4">
    <source>
        <dbReference type="ARBA" id="ARBA00023015"/>
    </source>
</evidence>
<keyword evidence="3" id="KW-0902">Two-component regulatory system</keyword>
<proteinExistence type="predicted"/>
<keyword evidence="1" id="KW-0547">Nucleotide-binding</keyword>
<feature type="domain" description="Sigma-54 factor interaction" evidence="8">
    <location>
        <begin position="324"/>
        <end position="546"/>
    </location>
</feature>
<dbReference type="SMART" id="SM00382">
    <property type="entry name" value="AAA"/>
    <property type="match status" value="1"/>
</dbReference>
<dbReference type="PANTHER" id="PTHR32071:SF77">
    <property type="entry name" value="TRANSCRIPTIONAL REGULATORY PROTEIN"/>
    <property type="match status" value="1"/>
</dbReference>
<keyword evidence="7" id="KW-0804">Transcription</keyword>
<dbReference type="GO" id="GO:0005524">
    <property type="term" value="F:ATP binding"/>
    <property type="evidence" value="ECO:0007669"/>
    <property type="project" value="UniProtKB-KW"/>
</dbReference>
<evidence type="ECO:0000256" key="2">
    <source>
        <dbReference type="ARBA" id="ARBA00022840"/>
    </source>
</evidence>
<dbReference type="KEGG" id="aol:S58_14620"/>
<dbReference type="Proteomes" id="UP000011841">
    <property type="component" value="Chromosome"/>
</dbReference>
<dbReference type="PROSITE" id="PS00675">
    <property type="entry name" value="SIGMA54_INTERACT_1"/>
    <property type="match status" value="1"/>
</dbReference>
<dbReference type="PROSITE" id="PS50045">
    <property type="entry name" value="SIGMA54_INTERACT_4"/>
    <property type="match status" value="1"/>
</dbReference>
<evidence type="ECO:0000313" key="9">
    <source>
        <dbReference type="EMBL" id="BAM87470.1"/>
    </source>
</evidence>
<keyword evidence="4" id="KW-0805">Transcription regulation</keyword>
<keyword evidence="10" id="KW-1185">Reference proteome</keyword>
<dbReference type="PROSITE" id="PS00676">
    <property type="entry name" value="SIGMA54_INTERACT_2"/>
    <property type="match status" value="1"/>
</dbReference>
<dbReference type="SMART" id="SM00091">
    <property type="entry name" value="PAS"/>
    <property type="match status" value="1"/>
</dbReference>
<reference evidence="9 10" key="1">
    <citation type="journal article" date="2013" name="Appl. Environ. Microbiol.">
        <title>Genome analysis suggests that the soil oligotrophic bacterium Agromonas oligotrophica (Bradyrhizobium oligotrophicum) is a nitrogen-fixing symbiont of Aeschynomene indica.</title>
        <authorList>
            <person name="Okubo T."/>
            <person name="Fukushima S."/>
            <person name="Itakura M."/>
            <person name="Oshima K."/>
            <person name="Longtonglang A."/>
            <person name="Teaumroong N."/>
            <person name="Mitsui H."/>
            <person name="Hattori M."/>
            <person name="Hattori R."/>
            <person name="Hattori T."/>
            <person name="Minamisawa K."/>
        </authorList>
    </citation>
    <scope>NUCLEOTIDE SEQUENCE [LARGE SCALE GENOMIC DNA]</scope>
    <source>
        <strain evidence="9 10">S58</strain>
    </source>
</reference>
<dbReference type="CDD" id="cd00009">
    <property type="entry name" value="AAA"/>
    <property type="match status" value="1"/>
</dbReference>
<dbReference type="InterPro" id="IPR003593">
    <property type="entry name" value="AAA+_ATPase"/>
</dbReference>
<dbReference type="Pfam" id="PF00158">
    <property type="entry name" value="Sigma54_activat"/>
    <property type="match status" value="1"/>
</dbReference>
<dbReference type="Gene3D" id="3.30.450.40">
    <property type="match status" value="1"/>
</dbReference>
<dbReference type="InterPro" id="IPR000014">
    <property type="entry name" value="PAS"/>
</dbReference>
<evidence type="ECO:0000256" key="5">
    <source>
        <dbReference type="ARBA" id="ARBA00023125"/>
    </source>
</evidence>
<dbReference type="GO" id="GO:0006355">
    <property type="term" value="P:regulation of DNA-templated transcription"/>
    <property type="evidence" value="ECO:0007669"/>
    <property type="project" value="InterPro"/>
</dbReference>
<dbReference type="GO" id="GO:0000160">
    <property type="term" value="P:phosphorelay signal transduction system"/>
    <property type="evidence" value="ECO:0007669"/>
    <property type="project" value="UniProtKB-KW"/>
</dbReference>
<dbReference type="InterPro" id="IPR009057">
    <property type="entry name" value="Homeodomain-like_sf"/>
</dbReference>
<evidence type="ECO:0000259" key="8">
    <source>
        <dbReference type="PROSITE" id="PS50045"/>
    </source>
</evidence>
<dbReference type="InterPro" id="IPR025662">
    <property type="entry name" value="Sigma_54_int_dom_ATP-bd_1"/>
</dbReference>
<evidence type="ECO:0000256" key="7">
    <source>
        <dbReference type="ARBA" id="ARBA00023163"/>
    </source>
</evidence>
<dbReference type="PATRIC" id="fig|1245469.3.peg.1494"/>
<evidence type="ECO:0000256" key="6">
    <source>
        <dbReference type="ARBA" id="ARBA00023159"/>
    </source>
</evidence>
<dbReference type="Pfam" id="PF25601">
    <property type="entry name" value="AAA_lid_14"/>
    <property type="match status" value="1"/>
</dbReference>
<dbReference type="InterPro" id="IPR058031">
    <property type="entry name" value="AAA_lid_NorR"/>
</dbReference>
<dbReference type="Pfam" id="PF02954">
    <property type="entry name" value="HTH_8"/>
    <property type="match status" value="1"/>
</dbReference>
<keyword evidence="2" id="KW-0067">ATP-binding</keyword>
<dbReference type="InterPro" id="IPR003018">
    <property type="entry name" value="GAF"/>
</dbReference>